<feature type="compositionally biased region" description="Low complexity" evidence="1">
    <location>
        <begin position="521"/>
        <end position="541"/>
    </location>
</feature>
<name>A0A9D3C0B3_NOTFU</name>
<dbReference type="KEGG" id="nfu:107377442"/>
<organism evidence="2 3">
    <name type="scientific">Nothobranchius furzeri</name>
    <name type="common">Turquoise killifish</name>
    <dbReference type="NCBI Taxonomy" id="105023"/>
    <lineage>
        <taxon>Eukaryota</taxon>
        <taxon>Metazoa</taxon>
        <taxon>Chordata</taxon>
        <taxon>Craniata</taxon>
        <taxon>Vertebrata</taxon>
        <taxon>Euteleostomi</taxon>
        <taxon>Actinopterygii</taxon>
        <taxon>Neopterygii</taxon>
        <taxon>Teleostei</taxon>
        <taxon>Neoteleostei</taxon>
        <taxon>Acanthomorphata</taxon>
        <taxon>Ovalentaria</taxon>
        <taxon>Atherinomorphae</taxon>
        <taxon>Cyprinodontiformes</taxon>
        <taxon>Nothobranchiidae</taxon>
        <taxon>Nothobranchius</taxon>
    </lineage>
</organism>
<dbReference type="EMBL" id="JAAVVJ010000002">
    <property type="protein sequence ID" value="KAF7228326.1"/>
    <property type="molecule type" value="Genomic_DNA"/>
</dbReference>
<feature type="region of interest" description="Disordered" evidence="1">
    <location>
        <begin position="1"/>
        <end position="60"/>
    </location>
</feature>
<dbReference type="Proteomes" id="UP000822369">
    <property type="component" value="Chromosome 2"/>
</dbReference>
<feature type="region of interest" description="Disordered" evidence="1">
    <location>
        <begin position="93"/>
        <end position="113"/>
    </location>
</feature>
<comment type="caution">
    <text evidence="2">The sequence shown here is derived from an EMBL/GenBank/DDBJ whole genome shotgun (WGS) entry which is preliminary data.</text>
</comment>
<evidence type="ECO:0000313" key="3">
    <source>
        <dbReference type="Proteomes" id="UP000822369"/>
    </source>
</evidence>
<proteinExistence type="predicted"/>
<evidence type="ECO:0000256" key="1">
    <source>
        <dbReference type="SAM" id="MobiDB-lite"/>
    </source>
</evidence>
<feature type="region of interest" description="Disordered" evidence="1">
    <location>
        <begin position="336"/>
        <end position="544"/>
    </location>
</feature>
<sequence>MENFFRPVHSPSPPDQIKQHRNHNRLHHHQDTHSPRHAKLDDYDRNSDSSRGHHHHHRQYPYDNTHQKIHSLHQFHHDDESETLYNHRTSVTLSRASSSSISSSSSSSSWFTETSANDPIYLRRAERPLHSLSCSNISDVRRTLMEDDSSEPIVFATIKHSRKGNVSQLQENSHQSKKHDFSCLNRGHSRSDEALLPGHKGNVESERSTATHLNYGALYKTTSLNRSLAFSEEDIVLGVESGPKRAISSSQLPSKGILKNKKSRTDIRKVKSMEVLSPRVTKGEGQSGQKGKGVTQAEMDRARANFVEGKLQFSAFLNEITKQVLSPSDLSRLGVGNDLSSGKAPTPAPMLDKIKPQLPPKKHRGIKRSETEPPLQQSSRQVKDADSSNPDKLISYATRNHRGSPPPHHYPSPSSHGCKDRRPSPTGDFMSGDRYSRSGPHITDGTSPSPTRPKQRQHHKYQPNTYHNQHKHTQRFFQQVHQDSGHTRPNFSPSPSVQGAGPGFGSESSSTKSDSPRGRETASTATSHSSEQSSRRQSQQTGICKQPMVRGLLLFHTKPLIDV</sequence>
<reference evidence="2" key="1">
    <citation type="submission" date="2020-03" db="EMBL/GenBank/DDBJ databases">
        <title>Intra-Species Differences in Population Size shape Life History and Genome Evolution.</title>
        <authorList>
            <person name="Willemsen D."/>
            <person name="Cui R."/>
            <person name="Valenzano D.R."/>
        </authorList>
    </citation>
    <scope>NUCLEOTIDE SEQUENCE</scope>
    <source>
        <strain evidence="2">GRZ</strain>
        <tissue evidence="2">Whole</tissue>
    </source>
</reference>
<feature type="compositionally biased region" description="Basic and acidic residues" evidence="1">
    <location>
        <begin position="29"/>
        <end position="51"/>
    </location>
</feature>
<feature type="compositionally biased region" description="Polar residues" evidence="1">
    <location>
        <begin position="475"/>
        <end position="497"/>
    </location>
</feature>
<protein>
    <submittedName>
        <fullName evidence="2">LOC107377442-like protein</fullName>
    </submittedName>
</protein>
<feature type="compositionally biased region" description="Basic residues" evidence="1">
    <location>
        <begin position="19"/>
        <end position="28"/>
    </location>
</feature>
<evidence type="ECO:0000313" key="2">
    <source>
        <dbReference type="EMBL" id="KAF7228326.1"/>
    </source>
</evidence>
<accession>A0A9D3C0B3</accession>
<dbReference type="OMA" id="GHRTPEH"/>
<gene>
    <name evidence="2" type="ORF">G4P62_000399</name>
</gene>
<dbReference type="AlphaFoldDB" id="A0A9D3C0B3"/>